<dbReference type="SUPFAM" id="SSF140453">
    <property type="entry name" value="EsxAB dimer-like"/>
    <property type="match status" value="1"/>
</dbReference>
<proteinExistence type="predicted"/>
<evidence type="ECO:0008006" key="3">
    <source>
        <dbReference type="Google" id="ProtNLM"/>
    </source>
</evidence>
<evidence type="ECO:0000313" key="2">
    <source>
        <dbReference type="Proteomes" id="UP000281738"/>
    </source>
</evidence>
<dbReference type="AlphaFoldDB" id="A0A3N2CUL3"/>
<name>A0A3N2CUL3_9ACTN</name>
<keyword evidence="2" id="KW-1185">Reference proteome</keyword>
<dbReference type="OrthoDB" id="4842689at2"/>
<dbReference type="InterPro" id="IPR038332">
    <property type="entry name" value="PPE_sf"/>
</dbReference>
<gene>
    <name evidence="1" type="ORF">EDD33_2093</name>
</gene>
<sequence length="240" mass="25238">MTITLTHRSPDLYAAEMSGAEGELIESLRDKCGIVIGAIDWVARKVGFDLIGSIFDPIAGGFGTVDSMAASWATTGRALEDIAANYEQMVQQIPGGWTGDAAEACCANLAAVAEAHGVQGEACVLMAQQLQSMLEATRVTCELIAETLSLVDEIVLSFGVTKLLKEVVTGGATIRRVATLLMKAIDYVQDLQKLIPNLLRAAALLSSMLKALHLSFSFAAGATEYSNAQQVDEVAEAGAG</sequence>
<reference evidence="1 2" key="1">
    <citation type="submission" date="2018-11" db="EMBL/GenBank/DDBJ databases">
        <title>Sequencing the genomes of 1000 actinobacteria strains.</title>
        <authorList>
            <person name="Klenk H.-P."/>
        </authorList>
    </citation>
    <scope>NUCLEOTIDE SEQUENCE [LARGE SCALE GENOMIC DNA]</scope>
    <source>
        <strain evidence="1 2">DSM 12652</strain>
    </source>
</reference>
<accession>A0A3N2CUL3</accession>
<protein>
    <recommendedName>
        <fullName evidence="3">Type VII secretion system (Wss) protein ESAT-6</fullName>
    </recommendedName>
</protein>
<dbReference type="Gene3D" id="1.20.1260.20">
    <property type="entry name" value="PPE superfamily"/>
    <property type="match status" value="1"/>
</dbReference>
<dbReference type="RefSeq" id="WP_123390642.1">
    <property type="nucleotide sequence ID" value="NZ_RKHO01000001.1"/>
</dbReference>
<dbReference type="Proteomes" id="UP000281738">
    <property type="component" value="Unassembled WGS sequence"/>
</dbReference>
<organism evidence="1 2">
    <name type="scientific">Nocardioides aurantiacus</name>
    <dbReference type="NCBI Taxonomy" id="86796"/>
    <lineage>
        <taxon>Bacteria</taxon>
        <taxon>Bacillati</taxon>
        <taxon>Actinomycetota</taxon>
        <taxon>Actinomycetes</taxon>
        <taxon>Propionibacteriales</taxon>
        <taxon>Nocardioidaceae</taxon>
        <taxon>Nocardioides</taxon>
    </lineage>
</organism>
<evidence type="ECO:0000313" key="1">
    <source>
        <dbReference type="EMBL" id="ROR91227.1"/>
    </source>
</evidence>
<comment type="caution">
    <text evidence="1">The sequence shown here is derived from an EMBL/GenBank/DDBJ whole genome shotgun (WGS) entry which is preliminary data.</text>
</comment>
<dbReference type="EMBL" id="RKHO01000001">
    <property type="protein sequence ID" value="ROR91227.1"/>
    <property type="molecule type" value="Genomic_DNA"/>
</dbReference>
<dbReference type="InterPro" id="IPR036689">
    <property type="entry name" value="ESAT-6-like_sf"/>
</dbReference>